<dbReference type="EC" id="2.7.1.49" evidence="2"/>
<dbReference type="STRING" id="331678.Cphamn1_1281"/>
<protein>
    <recommendedName>
        <fullName evidence="2">hydroxymethylpyrimidine kinase</fullName>
        <ecNumber evidence="2">2.7.1.49</ecNumber>
    </recommendedName>
</protein>
<dbReference type="Gene3D" id="3.40.1190.20">
    <property type="match status" value="1"/>
</dbReference>
<keyword evidence="5 8" id="KW-0418">Kinase</keyword>
<evidence type="ECO:0000259" key="7">
    <source>
        <dbReference type="Pfam" id="PF08543"/>
    </source>
</evidence>
<evidence type="ECO:0000256" key="1">
    <source>
        <dbReference type="ARBA" id="ARBA00004948"/>
    </source>
</evidence>
<accession>B3EJ12</accession>
<dbReference type="KEGG" id="cpb:Cphamn1_1281"/>
<dbReference type="Pfam" id="PF08543">
    <property type="entry name" value="Phos_pyr_kin"/>
    <property type="match status" value="1"/>
</dbReference>
<dbReference type="GO" id="GO:0008972">
    <property type="term" value="F:phosphomethylpyrimidine kinase activity"/>
    <property type="evidence" value="ECO:0007669"/>
    <property type="project" value="InterPro"/>
</dbReference>
<evidence type="ECO:0000256" key="5">
    <source>
        <dbReference type="ARBA" id="ARBA00022777"/>
    </source>
</evidence>
<dbReference type="PANTHER" id="PTHR20858:SF17">
    <property type="entry name" value="HYDROXYMETHYLPYRIMIDINE_PHOSPHOMETHYLPYRIMIDINE KINASE THI20-RELATED"/>
    <property type="match status" value="1"/>
</dbReference>
<dbReference type="HOGENOM" id="CLU_020520_0_2_10"/>
<dbReference type="FunFam" id="3.40.1190.20:FF:000003">
    <property type="entry name" value="Phosphomethylpyrimidine kinase ThiD"/>
    <property type="match status" value="1"/>
</dbReference>
<sequence length="273" mass="28727">MPTVAPERYTTVLTIAGSDGSGGAGIQADLKTFAALGCYGLSVLTGVTAQNTQGVIRAIPLEPDFITEQCSALADDIEIHAIKIGMLSSSAAVQAIAAFLRSSPSIPVILDTVLRSTGGMELVPPAARDSIIHELFPLATLITPNLPETIELAGLDGIPASKKEIERAAEILRSKGTDAVLIKGGHMTGAVCDDYLLSESKGEWFSSSRVRTINTHGTGCTLSSAIAAFTARGFALHEAVKNGRSYTREALKAGSSFMLGKGTGPLHHFYQWW</sequence>
<dbReference type="CDD" id="cd01169">
    <property type="entry name" value="HMPP_kinase"/>
    <property type="match status" value="1"/>
</dbReference>
<keyword evidence="6" id="KW-0067">ATP-binding</keyword>
<dbReference type="OrthoDB" id="9810880at2"/>
<dbReference type="EMBL" id="CP001101">
    <property type="protein sequence ID" value="ACE04212.1"/>
    <property type="molecule type" value="Genomic_DNA"/>
</dbReference>
<evidence type="ECO:0000313" key="8">
    <source>
        <dbReference type="EMBL" id="ACE04212.1"/>
    </source>
</evidence>
<dbReference type="SUPFAM" id="SSF53613">
    <property type="entry name" value="Ribokinase-like"/>
    <property type="match status" value="1"/>
</dbReference>
<evidence type="ECO:0000256" key="4">
    <source>
        <dbReference type="ARBA" id="ARBA00022741"/>
    </source>
</evidence>
<dbReference type="InterPro" id="IPR013749">
    <property type="entry name" value="PM/HMP-P_kinase-1"/>
</dbReference>
<evidence type="ECO:0000256" key="2">
    <source>
        <dbReference type="ARBA" id="ARBA00012135"/>
    </source>
</evidence>
<dbReference type="GO" id="GO:0005829">
    <property type="term" value="C:cytosol"/>
    <property type="evidence" value="ECO:0007669"/>
    <property type="project" value="TreeGrafter"/>
</dbReference>
<name>B3EJ12_CHLPB</name>
<feature type="domain" description="Pyridoxamine kinase/Phosphomethylpyrimidine kinase" evidence="7">
    <location>
        <begin position="19"/>
        <end position="267"/>
    </location>
</feature>
<gene>
    <name evidence="8" type="ordered locus">Cphamn1_1281</name>
</gene>
<dbReference type="PANTHER" id="PTHR20858">
    <property type="entry name" value="PHOSPHOMETHYLPYRIMIDINE KINASE"/>
    <property type="match status" value="1"/>
</dbReference>
<dbReference type="InterPro" id="IPR004399">
    <property type="entry name" value="HMP/HMP-P_kinase_dom"/>
</dbReference>
<comment type="pathway">
    <text evidence="1">Cofactor biosynthesis; thiamine diphosphate biosynthesis.</text>
</comment>
<reference evidence="8" key="1">
    <citation type="submission" date="2008-06" db="EMBL/GenBank/DDBJ databases">
        <title>Complete sequence of Chlorobium phaeobacteroides BS1.</title>
        <authorList>
            <consortium name="US DOE Joint Genome Institute"/>
            <person name="Lucas S."/>
            <person name="Copeland A."/>
            <person name="Lapidus A."/>
            <person name="Glavina del Rio T."/>
            <person name="Dalin E."/>
            <person name="Tice H."/>
            <person name="Bruce D."/>
            <person name="Goodwin L."/>
            <person name="Pitluck S."/>
            <person name="Schmutz J."/>
            <person name="Larimer F."/>
            <person name="Land M."/>
            <person name="Hauser L."/>
            <person name="Kyrpides N."/>
            <person name="Ovchinnikova G."/>
            <person name="Li T."/>
            <person name="Liu Z."/>
            <person name="Zhao F."/>
            <person name="Overmann J."/>
            <person name="Bryant D.A."/>
            <person name="Richardson P."/>
        </authorList>
    </citation>
    <scope>NUCLEOTIDE SEQUENCE [LARGE SCALE GENOMIC DNA]</scope>
    <source>
        <strain evidence="8">BS1</strain>
    </source>
</reference>
<proteinExistence type="predicted"/>
<keyword evidence="3 8" id="KW-0808">Transferase</keyword>
<keyword evidence="4" id="KW-0547">Nucleotide-binding</keyword>
<dbReference type="GO" id="GO:0005524">
    <property type="term" value="F:ATP binding"/>
    <property type="evidence" value="ECO:0007669"/>
    <property type="project" value="UniProtKB-KW"/>
</dbReference>
<dbReference type="GO" id="GO:0008902">
    <property type="term" value="F:hydroxymethylpyrimidine kinase activity"/>
    <property type="evidence" value="ECO:0007669"/>
    <property type="project" value="UniProtKB-EC"/>
</dbReference>
<dbReference type="GO" id="GO:0009228">
    <property type="term" value="P:thiamine biosynthetic process"/>
    <property type="evidence" value="ECO:0007669"/>
    <property type="project" value="InterPro"/>
</dbReference>
<dbReference type="InterPro" id="IPR029056">
    <property type="entry name" value="Ribokinase-like"/>
</dbReference>
<dbReference type="AlphaFoldDB" id="B3EJ12"/>
<evidence type="ECO:0000256" key="6">
    <source>
        <dbReference type="ARBA" id="ARBA00022840"/>
    </source>
</evidence>
<dbReference type="eggNOG" id="COG0351">
    <property type="taxonomic scope" value="Bacteria"/>
</dbReference>
<evidence type="ECO:0000256" key="3">
    <source>
        <dbReference type="ARBA" id="ARBA00022679"/>
    </source>
</evidence>
<organism evidence="8">
    <name type="scientific">Chlorobium phaeobacteroides (strain BS1)</name>
    <dbReference type="NCBI Taxonomy" id="331678"/>
    <lineage>
        <taxon>Bacteria</taxon>
        <taxon>Pseudomonadati</taxon>
        <taxon>Chlorobiota</taxon>
        <taxon>Chlorobiia</taxon>
        <taxon>Chlorobiales</taxon>
        <taxon>Chlorobiaceae</taxon>
        <taxon>Chlorobium/Pelodictyon group</taxon>
        <taxon>Chlorobium</taxon>
    </lineage>
</organism>
<dbReference type="NCBIfam" id="TIGR00097">
    <property type="entry name" value="HMP-P_kinase"/>
    <property type="match status" value="1"/>
</dbReference>